<dbReference type="RefSeq" id="WP_115130046.1">
    <property type="nucleotide sequence ID" value="NZ_CP022601.1"/>
</dbReference>
<evidence type="ECO:0000313" key="2">
    <source>
        <dbReference type="Proteomes" id="UP000255411"/>
    </source>
</evidence>
<dbReference type="EMBL" id="CP022601">
    <property type="protein sequence ID" value="AXJ12803.1"/>
    <property type="molecule type" value="Genomic_DNA"/>
</dbReference>
<protein>
    <recommendedName>
        <fullName evidence="3">FtsK domain-containing protein</fullName>
    </recommendedName>
</protein>
<evidence type="ECO:0000313" key="1">
    <source>
        <dbReference type="EMBL" id="AXJ12803.1"/>
    </source>
</evidence>
<name>A0A345VJA1_9STRE</name>
<dbReference type="SUPFAM" id="SSF52540">
    <property type="entry name" value="P-loop containing nucleoside triphosphate hydrolases"/>
    <property type="match status" value="1"/>
</dbReference>
<dbReference type="Proteomes" id="UP000255411">
    <property type="component" value="Chromosome"/>
</dbReference>
<dbReference type="AlphaFoldDB" id="A0A345VJA1"/>
<dbReference type="InterPro" id="IPR027417">
    <property type="entry name" value="P-loop_NTPase"/>
</dbReference>
<reference evidence="1 2" key="1">
    <citation type="submission" date="2017-07" db="EMBL/GenBank/DDBJ databases">
        <title>Streptococcus pluranimalium as cause of bovine abortion.</title>
        <authorList>
            <person name="Rodriguez Campos S."/>
            <person name="Gobeli Brawand S."/>
            <person name="Brodard I."/>
            <person name="Rychener L."/>
            <person name="Perreten V."/>
        </authorList>
    </citation>
    <scope>NUCLEOTIDE SEQUENCE [LARGE SCALE GENOMIC DNA]</scope>
    <source>
        <strain evidence="1 2">14A0014</strain>
    </source>
</reference>
<evidence type="ECO:0008006" key="3">
    <source>
        <dbReference type="Google" id="ProtNLM"/>
    </source>
</evidence>
<organism evidence="1 2">
    <name type="scientific">Streptococcus pluranimalium</name>
    <dbReference type="NCBI Taxonomy" id="82348"/>
    <lineage>
        <taxon>Bacteria</taxon>
        <taxon>Bacillati</taxon>
        <taxon>Bacillota</taxon>
        <taxon>Bacilli</taxon>
        <taxon>Lactobacillales</taxon>
        <taxon>Streptococcaceae</taxon>
        <taxon>Streptococcus</taxon>
    </lineage>
</organism>
<dbReference type="Gene3D" id="3.40.50.300">
    <property type="entry name" value="P-loop containing nucleotide triphosphate hydrolases"/>
    <property type="match status" value="1"/>
</dbReference>
<sequence>MTELPLFHNRKTGKPIWVNLTGHVLLSGSTSSGKSVAMLHIVHCISKLSSTGDKLTILDYKGSKDWKELRGITGYYSVEESKEGFEQAYLLFRNQLEGVIQIGDNIHWLVIEEMASLAESYTSKAEKAEFFQRFGEMLRLSRNIGDGEGGWRIIVTMQQPDSSLMGGTQNRSNFGLRIGVGGISAEGKRMLFERQDDDPTEVSSSSAGKGFAQQYGGHIVPIIFPYEKRRELVFSRVIAMLER</sequence>
<gene>
    <name evidence="1" type="ORF">Sp14A_08810</name>
</gene>
<accession>A0A345VJA1</accession>
<proteinExistence type="predicted"/>